<dbReference type="AlphaFoldDB" id="A0A5B8VC60"/>
<organism evidence="2 3">
    <name type="scientific">Panacibacter ginsenosidivorans</name>
    <dbReference type="NCBI Taxonomy" id="1813871"/>
    <lineage>
        <taxon>Bacteria</taxon>
        <taxon>Pseudomonadati</taxon>
        <taxon>Bacteroidota</taxon>
        <taxon>Chitinophagia</taxon>
        <taxon>Chitinophagales</taxon>
        <taxon>Chitinophagaceae</taxon>
        <taxon>Panacibacter</taxon>
    </lineage>
</organism>
<evidence type="ECO:0000313" key="3">
    <source>
        <dbReference type="Proteomes" id="UP000321533"/>
    </source>
</evidence>
<proteinExistence type="predicted"/>
<dbReference type="Gene3D" id="2.60.120.560">
    <property type="entry name" value="Exo-inulinase, domain 1"/>
    <property type="match status" value="1"/>
</dbReference>
<name>A0A5B8VC60_9BACT</name>
<protein>
    <recommendedName>
        <fullName evidence="4">DUF1080 domain-containing protein</fullName>
    </recommendedName>
</protein>
<dbReference type="OrthoDB" id="118532at2"/>
<evidence type="ECO:0000256" key="1">
    <source>
        <dbReference type="SAM" id="SignalP"/>
    </source>
</evidence>
<sequence>MNKILVSALLCFSMNFSLHCLAQQKIISADLSDKSKLQTVNRTATLSKDAQGKPIIHLDAKPGDGVIWIKGLHFTKGTIEFDVKGKDLLQQSFVGIAFHGVNDSTFEGVYFRPFNFQAADPVRKKHAVQYISLPKYDWSYLRETYPDKYEHALLSVVDPNSWFHVKVIVENNSITAFVNADTEPCLSVQPLTHAPEGKIGFWVGNNSDGDFSNLVIKNMP</sequence>
<feature type="signal peptide" evidence="1">
    <location>
        <begin position="1"/>
        <end position="22"/>
    </location>
</feature>
<accession>A0A5B8VC60</accession>
<feature type="chain" id="PRO_5022953777" description="DUF1080 domain-containing protein" evidence="1">
    <location>
        <begin position="23"/>
        <end position="220"/>
    </location>
</feature>
<dbReference type="Proteomes" id="UP000321533">
    <property type="component" value="Chromosome"/>
</dbReference>
<keyword evidence="1" id="KW-0732">Signal</keyword>
<gene>
    <name evidence="2" type="ORF">FRZ67_16940</name>
</gene>
<evidence type="ECO:0000313" key="2">
    <source>
        <dbReference type="EMBL" id="QEC68912.1"/>
    </source>
</evidence>
<keyword evidence="3" id="KW-1185">Reference proteome</keyword>
<reference evidence="2 3" key="1">
    <citation type="journal article" date="2016" name="Int. J. Syst. Evol. Microbiol.">
        <title>Panacibacter ginsenosidivorans gen. nov., sp. nov., with ginsenoside converting activity isolated from soil of a ginseng field.</title>
        <authorList>
            <person name="Siddiqi M.Z."/>
            <person name="Muhammad Shafi S."/>
            <person name="Choi K.D."/>
            <person name="Im W.T."/>
        </authorList>
    </citation>
    <scope>NUCLEOTIDE SEQUENCE [LARGE SCALE GENOMIC DNA]</scope>
    <source>
        <strain evidence="2 3">Gsoil1550</strain>
    </source>
</reference>
<evidence type="ECO:0008006" key="4">
    <source>
        <dbReference type="Google" id="ProtNLM"/>
    </source>
</evidence>
<dbReference type="KEGG" id="pgin:FRZ67_16940"/>
<dbReference type="RefSeq" id="WP_147191426.1">
    <property type="nucleotide sequence ID" value="NZ_CP042435.1"/>
</dbReference>
<dbReference type="EMBL" id="CP042435">
    <property type="protein sequence ID" value="QEC68912.1"/>
    <property type="molecule type" value="Genomic_DNA"/>
</dbReference>